<name>A0A379USE9_SALET</name>
<sequence>MKITVEGDTKLNDLLAYDSTTNTGNMQELVKAENAKLNVNGIDIERQAIP</sequence>
<dbReference type="AlphaFoldDB" id="A0A379USE9"/>
<organism evidence="1 2">
    <name type="scientific">Salmonella enterica I</name>
    <dbReference type="NCBI Taxonomy" id="59201"/>
    <lineage>
        <taxon>Bacteria</taxon>
        <taxon>Pseudomonadati</taxon>
        <taxon>Pseudomonadota</taxon>
        <taxon>Gammaproteobacteria</taxon>
        <taxon>Enterobacterales</taxon>
        <taxon>Enterobacteriaceae</taxon>
        <taxon>Salmonella</taxon>
    </lineage>
</organism>
<keyword evidence="1" id="KW-0969">Cilium</keyword>
<keyword evidence="1" id="KW-0282">Flagellum</keyword>
<evidence type="ECO:0000313" key="1">
    <source>
        <dbReference type="EMBL" id="SUG70823.1"/>
    </source>
</evidence>
<dbReference type="Proteomes" id="UP000255534">
    <property type="component" value="Unassembled WGS sequence"/>
</dbReference>
<gene>
    <name evidence="1" type="primary">fliD_2</name>
    <name evidence="1" type="ORF">NCTC5798_01951</name>
</gene>
<protein>
    <submittedName>
        <fullName evidence="1">Flagellar hook associated protein 2</fullName>
    </submittedName>
</protein>
<keyword evidence="1" id="KW-0966">Cell projection</keyword>
<evidence type="ECO:0000313" key="2">
    <source>
        <dbReference type="Proteomes" id="UP000255534"/>
    </source>
</evidence>
<dbReference type="EMBL" id="UGXK01000001">
    <property type="protein sequence ID" value="SUG70823.1"/>
    <property type="molecule type" value="Genomic_DNA"/>
</dbReference>
<accession>A0A379USE9</accession>
<proteinExistence type="predicted"/>
<reference evidence="1 2" key="1">
    <citation type="submission" date="2018-06" db="EMBL/GenBank/DDBJ databases">
        <authorList>
            <consortium name="Pathogen Informatics"/>
            <person name="Doyle S."/>
        </authorList>
    </citation>
    <scope>NUCLEOTIDE SEQUENCE [LARGE SCALE GENOMIC DNA]</scope>
    <source>
        <strain evidence="1 2">NCTC5798</strain>
    </source>
</reference>